<dbReference type="InterPro" id="IPR019627">
    <property type="entry name" value="YAcAr"/>
</dbReference>
<dbReference type="EMBL" id="ON887157">
    <property type="protein sequence ID" value="WBR14933.1"/>
    <property type="molecule type" value="Genomic_DNA"/>
</dbReference>
<evidence type="ECO:0000259" key="2">
    <source>
        <dbReference type="Pfam" id="PF10686"/>
    </source>
</evidence>
<reference evidence="3" key="1">
    <citation type="submission" date="2022-06" db="EMBL/GenBank/DDBJ databases">
        <authorList>
            <person name="Legendre M."/>
            <person name="Claverie J.-M."/>
            <person name="Alempic J.-M."/>
            <person name="Abergel C."/>
        </authorList>
    </citation>
    <scope>NUCLEOTIDE SEQUENCE</scope>
    <source>
        <strain evidence="3">Kuranda</strain>
    </source>
</reference>
<evidence type="ECO:0000313" key="3">
    <source>
        <dbReference type="EMBL" id="WBR14933.1"/>
    </source>
</evidence>
<dbReference type="Proteomes" id="UP001185135">
    <property type="component" value="Segment"/>
</dbReference>
<name>A0AA95EFA2_9VIRU</name>
<organism evidence="3 4">
    <name type="scientific">Pandoravirus kuranda</name>
    <dbReference type="NCBI Taxonomy" id="3019033"/>
    <lineage>
        <taxon>Viruses</taxon>
        <taxon>Pandoravirus</taxon>
    </lineage>
</organism>
<evidence type="ECO:0000313" key="4">
    <source>
        <dbReference type="Proteomes" id="UP001185135"/>
    </source>
</evidence>
<evidence type="ECO:0000256" key="1">
    <source>
        <dbReference type="SAM" id="MobiDB-lite"/>
    </source>
</evidence>
<feature type="region of interest" description="Disordered" evidence="1">
    <location>
        <begin position="28"/>
        <end position="58"/>
    </location>
</feature>
<accession>A0AA95EFA2</accession>
<sequence>MEALSSCATPPLSGRLSQSSIATHVVKVARPSDGDGHRPRVGEKDTATPATATTHGPIAGERKNQVQPLRMAVIGGRDFADRAVMERCLDDLSASLGRPRAIVSGGATGADRLAAVYARSRGIPLVEFRPDYAACRTPQERRVAPLLRNARIIEAADVVVAFWDGRSRGTADGLARARRAGLVRHVYDYTGKHRSSP</sequence>
<dbReference type="Gene3D" id="3.40.50.450">
    <property type="match status" value="1"/>
</dbReference>
<dbReference type="Pfam" id="PF10686">
    <property type="entry name" value="YAcAr"/>
    <property type="match status" value="1"/>
</dbReference>
<dbReference type="SUPFAM" id="SSF102405">
    <property type="entry name" value="MCP/YpsA-like"/>
    <property type="match status" value="1"/>
</dbReference>
<gene>
    <name evidence="3" type="ORF">pkur_cds_759</name>
</gene>
<proteinExistence type="predicted"/>
<protein>
    <recommendedName>
        <fullName evidence="2">YspA cpYpsA-related SLOG domain-containing protein</fullName>
    </recommendedName>
</protein>
<feature type="compositionally biased region" description="Basic and acidic residues" evidence="1">
    <location>
        <begin position="30"/>
        <end position="46"/>
    </location>
</feature>
<feature type="domain" description="YspA cpYpsA-related SLOG" evidence="2">
    <location>
        <begin position="70"/>
        <end position="132"/>
    </location>
</feature>